<proteinExistence type="predicted"/>
<evidence type="ECO:0000256" key="5">
    <source>
        <dbReference type="SAM" id="MobiDB-lite"/>
    </source>
</evidence>
<keyword evidence="1" id="KW-0479">Metal-binding</keyword>
<evidence type="ECO:0000256" key="3">
    <source>
        <dbReference type="ARBA" id="ARBA00022833"/>
    </source>
</evidence>
<dbReference type="OrthoDB" id="448399at2759"/>
<keyword evidence="3" id="KW-0862">Zinc</keyword>
<evidence type="ECO:0000256" key="2">
    <source>
        <dbReference type="ARBA" id="ARBA00022771"/>
    </source>
</evidence>
<feature type="compositionally biased region" description="Polar residues" evidence="5">
    <location>
        <begin position="395"/>
        <end position="405"/>
    </location>
</feature>
<feature type="region of interest" description="Disordered" evidence="5">
    <location>
        <begin position="372"/>
        <end position="409"/>
    </location>
</feature>
<feature type="region of interest" description="Disordered" evidence="5">
    <location>
        <begin position="436"/>
        <end position="486"/>
    </location>
</feature>
<dbReference type="PROSITE" id="PS01358">
    <property type="entry name" value="ZF_RANBP2_1"/>
    <property type="match status" value="1"/>
</dbReference>
<feature type="region of interest" description="Disordered" evidence="5">
    <location>
        <begin position="527"/>
        <end position="552"/>
    </location>
</feature>
<evidence type="ECO:0000256" key="4">
    <source>
        <dbReference type="PROSITE-ProRule" id="PRU00322"/>
    </source>
</evidence>
<evidence type="ECO:0000313" key="7">
    <source>
        <dbReference type="EMBL" id="CBQ71166.1"/>
    </source>
</evidence>
<dbReference type="InterPro" id="IPR001876">
    <property type="entry name" value="Znf_RanBP2"/>
</dbReference>
<feature type="region of interest" description="Disordered" evidence="5">
    <location>
        <begin position="260"/>
        <end position="287"/>
    </location>
</feature>
<feature type="compositionally biased region" description="Polar residues" evidence="5">
    <location>
        <begin position="590"/>
        <end position="604"/>
    </location>
</feature>
<organism evidence="7 8">
    <name type="scientific">Sporisorium reilianum (strain SRZ2)</name>
    <name type="common">Maize head smut fungus</name>
    <dbReference type="NCBI Taxonomy" id="999809"/>
    <lineage>
        <taxon>Eukaryota</taxon>
        <taxon>Fungi</taxon>
        <taxon>Dikarya</taxon>
        <taxon>Basidiomycota</taxon>
        <taxon>Ustilaginomycotina</taxon>
        <taxon>Ustilaginomycetes</taxon>
        <taxon>Ustilaginales</taxon>
        <taxon>Ustilaginaceae</taxon>
        <taxon>Sporisorium</taxon>
    </lineage>
</organism>
<keyword evidence="2 4" id="KW-0863">Zinc-finger</keyword>
<dbReference type="AlphaFoldDB" id="E6ZVA9"/>
<dbReference type="Proteomes" id="UP000008867">
    <property type="component" value="Chromosome 20"/>
</dbReference>
<dbReference type="GO" id="GO:0008270">
    <property type="term" value="F:zinc ion binding"/>
    <property type="evidence" value="ECO:0007669"/>
    <property type="project" value="UniProtKB-KW"/>
</dbReference>
<feature type="domain" description="RanBP2-type" evidence="6">
    <location>
        <begin position="293"/>
        <end position="316"/>
    </location>
</feature>
<dbReference type="eggNOG" id="ENOG502S8CH">
    <property type="taxonomic scope" value="Eukaryota"/>
</dbReference>
<dbReference type="VEuPathDB" id="FungiDB:sr10838"/>
<evidence type="ECO:0000256" key="1">
    <source>
        <dbReference type="ARBA" id="ARBA00022723"/>
    </source>
</evidence>
<sequence>MTTKSQGTRHSLPPKPMFAPPSTTTTIDDMNRTQSQLSSESCGLTGRDRHMESANMQSTTCPAWSAQGWSTTPPFPTPALTASSLSSSSFLGERSPLLAPSGAGNFSRRNFDIPTMTGLPPARSLDDISAMPVFSKTDVAGVQQHQSSVLRSTSSNYDAAMSSLSSSMNGLSMFEQQGRTSTSAMDAASLRMSSALTDAMQPAPLLIPMQPTGAGVPLTSVVETLSSKGSKAAAEDPETVAAAYKLSQWGIGIGPGINPKVASSRNGTHGRGRSTGSEPPIVNTGNSGPMCVQPGDWICTSCGFVNWRRRDVCMRCFPYADGNEISRGIQGGEMLAKRLAAGLDTDTEEYRRSVQALCPDKGKRGLDTYMQRPAVHELPRNPLQAYAGGSPPMQTPATSTQNDGSNVHPPPNLLGIHMSSNAQQQWHQHMDRSASLTDYFSGGHGHYQQQHSMHDQRHSQPPTPMQQQQQLHQHHQHHQHHQQQQFFGGDCNQACSPYKTYSPQMMSWMKKPNSTSDSVDYECSGLMQQSSDSSAHSTQFRTDAPGGRMSLFRSRTHTGAPELFQQQHQQQTAGRDASAAQGVNNIAGRSLTTGWSHGHNTPQEAPSGLPRDIWAPAPKRPTLVPVDPEDVSREKRAKPQPIGTRSASGGGSAGGSSGGSAAGSSLNGGKHNISEPDGRKDDKHSTKNKNNDDDGDKMNNNPNDYWISDSLGAARSGAGAAGASVSGARGTAAAESST</sequence>
<name>E6ZVA9_SPORE</name>
<feature type="compositionally biased region" description="Basic and acidic residues" evidence="5">
    <location>
        <begin position="672"/>
        <end position="692"/>
    </location>
</feature>
<dbReference type="InterPro" id="IPR036443">
    <property type="entry name" value="Znf_RanBP2_sf"/>
</dbReference>
<dbReference type="PROSITE" id="PS50199">
    <property type="entry name" value="ZF_RANBP2_2"/>
    <property type="match status" value="1"/>
</dbReference>
<feature type="compositionally biased region" description="Basic residues" evidence="5">
    <location>
        <begin position="472"/>
        <end position="481"/>
    </location>
</feature>
<keyword evidence="8" id="KW-1185">Reference proteome</keyword>
<evidence type="ECO:0000313" key="8">
    <source>
        <dbReference type="Proteomes" id="UP000008867"/>
    </source>
</evidence>
<feature type="compositionally biased region" description="Gly residues" evidence="5">
    <location>
        <begin position="648"/>
        <end position="661"/>
    </location>
</feature>
<gene>
    <name evidence="7" type="ORF">sr10838</name>
</gene>
<accession>E6ZVA9</accession>
<reference evidence="7 8" key="1">
    <citation type="journal article" date="2010" name="Science">
        <title>Pathogenicity determinants in smut fungi revealed by genome comparison.</title>
        <authorList>
            <person name="Schirawski J."/>
            <person name="Mannhaupt G."/>
            <person name="Muench K."/>
            <person name="Brefort T."/>
            <person name="Schipper K."/>
            <person name="Doehlemann G."/>
            <person name="Di Stasio M."/>
            <person name="Roessel N."/>
            <person name="Mendoza-Mendoza A."/>
            <person name="Pester D."/>
            <person name="Mueller O."/>
            <person name="Winterberg B."/>
            <person name="Meyer E."/>
            <person name="Ghareeb H."/>
            <person name="Wollenberg T."/>
            <person name="Muensterkoetter M."/>
            <person name="Wong P."/>
            <person name="Walter M."/>
            <person name="Stukenbrock E."/>
            <person name="Gueldener U."/>
            <person name="Kahmann R."/>
        </authorList>
    </citation>
    <scope>NUCLEOTIDE SEQUENCE [LARGE SCALE GENOMIC DNA]</scope>
    <source>
        <strain evidence="8">SRZ2</strain>
    </source>
</reference>
<evidence type="ECO:0000259" key="6">
    <source>
        <dbReference type="PROSITE" id="PS50199"/>
    </source>
</evidence>
<dbReference type="SMART" id="SM00547">
    <property type="entry name" value="ZnF_RBZ"/>
    <property type="match status" value="1"/>
</dbReference>
<feature type="compositionally biased region" description="Low complexity" evidence="5">
    <location>
        <begin position="712"/>
        <end position="738"/>
    </location>
</feature>
<feature type="region of interest" description="Disordered" evidence="5">
    <location>
        <begin position="1"/>
        <end position="26"/>
    </location>
</feature>
<dbReference type="EMBL" id="FQ311442">
    <property type="protein sequence ID" value="CBQ71166.1"/>
    <property type="molecule type" value="Genomic_DNA"/>
</dbReference>
<dbReference type="SUPFAM" id="SSF90209">
    <property type="entry name" value="Ran binding protein zinc finger-like"/>
    <property type="match status" value="1"/>
</dbReference>
<protein>
    <recommendedName>
        <fullName evidence="6">RanBP2-type domain-containing protein</fullName>
    </recommendedName>
</protein>
<feature type="compositionally biased region" description="Polar residues" evidence="5">
    <location>
        <begin position="527"/>
        <end position="541"/>
    </location>
</feature>
<dbReference type="Gene3D" id="4.10.1060.10">
    <property type="entry name" value="Zinc finger, RanBP2-type"/>
    <property type="match status" value="1"/>
</dbReference>
<dbReference type="HOGENOM" id="CLU_444091_0_0_1"/>
<feature type="region of interest" description="Disordered" evidence="5">
    <location>
        <begin position="589"/>
        <end position="738"/>
    </location>
</feature>